<dbReference type="Gene3D" id="3.10.400.10">
    <property type="entry name" value="Sulfate adenylyltransferase"/>
    <property type="match status" value="1"/>
</dbReference>
<dbReference type="InterPro" id="IPR009326">
    <property type="entry name" value="DUF984"/>
</dbReference>
<dbReference type="RefSeq" id="WP_078253388.1">
    <property type="nucleotide sequence ID" value="NZ_MUYU01000006.1"/>
</dbReference>
<dbReference type="PANTHER" id="PTHR39203:SF1">
    <property type="entry name" value="CYTOPLASMIC PROTEIN"/>
    <property type="match status" value="1"/>
</dbReference>
<comment type="caution">
    <text evidence="2">The sequence shown here is derived from an EMBL/GenBank/DDBJ whole genome shotgun (WGS) entry which is preliminary data.</text>
</comment>
<dbReference type="AlphaFoldDB" id="A0A1T0CTH2"/>
<dbReference type="Proteomes" id="UP000189800">
    <property type="component" value="Unassembled WGS sequence"/>
</dbReference>
<sequence>MDISTLPHWSFGDNPQMANELVQLVLSGKKTATCTALAWHLAEPLPPVGSLQVITDGQNVPACVIQNTAQFIIRFDEVDETLAKKEGEGDLSLAYWRTVHQEFFEKFGVFDDKMWLIFEEFTVIEIL</sequence>
<dbReference type="PANTHER" id="PTHR39203">
    <property type="entry name" value="CYTOPLASMIC PROTEIN-RELATED"/>
    <property type="match status" value="1"/>
</dbReference>
<dbReference type="OrthoDB" id="9807542at2"/>
<name>A0A1T0CTH2_9GAMM</name>
<feature type="domain" description="ASCH" evidence="1">
    <location>
        <begin position="9"/>
        <end position="125"/>
    </location>
</feature>
<dbReference type="EMBL" id="MUYU01000006">
    <property type="protein sequence ID" value="OOS25632.1"/>
    <property type="molecule type" value="Genomic_DNA"/>
</dbReference>
<accession>A0A1T0CTH2</accession>
<keyword evidence="3" id="KW-1185">Reference proteome</keyword>
<dbReference type="SUPFAM" id="SSF88697">
    <property type="entry name" value="PUA domain-like"/>
    <property type="match status" value="1"/>
</dbReference>
<dbReference type="InterPro" id="IPR007374">
    <property type="entry name" value="ASCH_domain"/>
</dbReference>
<dbReference type="STRING" id="470453.B0680_02065"/>
<organism evidence="2 3">
    <name type="scientific">Moraxella pluranimalium</name>
    <dbReference type="NCBI Taxonomy" id="470453"/>
    <lineage>
        <taxon>Bacteria</taxon>
        <taxon>Pseudomonadati</taxon>
        <taxon>Pseudomonadota</taxon>
        <taxon>Gammaproteobacteria</taxon>
        <taxon>Moraxellales</taxon>
        <taxon>Moraxellaceae</taxon>
        <taxon>Moraxella</taxon>
    </lineage>
</organism>
<dbReference type="PIRSF" id="PIRSF021320">
    <property type="entry name" value="DUF984"/>
    <property type="match status" value="1"/>
</dbReference>
<dbReference type="SMART" id="SM01022">
    <property type="entry name" value="ASCH"/>
    <property type="match status" value="1"/>
</dbReference>
<proteinExistence type="predicted"/>
<evidence type="ECO:0000259" key="1">
    <source>
        <dbReference type="SMART" id="SM01022"/>
    </source>
</evidence>
<dbReference type="Pfam" id="PF04266">
    <property type="entry name" value="ASCH"/>
    <property type="match status" value="1"/>
</dbReference>
<protein>
    <recommendedName>
        <fullName evidence="1">ASCH domain-containing protein</fullName>
    </recommendedName>
</protein>
<evidence type="ECO:0000313" key="3">
    <source>
        <dbReference type="Proteomes" id="UP000189800"/>
    </source>
</evidence>
<gene>
    <name evidence="2" type="ORF">B0680_02065</name>
</gene>
<reference evidence="2 3" key="1">
    <citation type="submission" date="2017-02" db="EMBL/GenBank/DDBJ databases">
        <title>Draft genome sequence of Moraxella pluranimalium CCUG 54913T type strain.</title>
        <authorList>
            <person name="Salva-Serra F."/>
            <person name="Engstrom-Jakobsson H."/>
            <person name="Thorell K."/>
            <person name="Jaen-Luchoro D."/>
            <person name="Gonzales-Siles L."/>
            <person name="Karlsson R."/>
            <person name="Yazdan S."/>
            <person name="Boulund F."/>
            <person name="Johnning A."/>
            <person name="Engstrand L."/>
            <person name="Kristiansson E."/>
            <person name="Moore E."/>
        </authorList>
    </citation>
    <scope>NUCLEOTIDE SEQUENCE [LARGE SCALE GENOMIC DNA]</scope>
    <source>
        <strain evidence="2 3">CCUG 54913</strain>
    </source>
</reference>
<dbReference type="InterPro" id="IPR015947">
    <property type="entry name" value="PUA-like_sf"/>
</dbReference>
<dbReference type="CDD" id="cd06553">
    <property type="entry name" value="ASCH_Ef3133_like"/>
    <property type="match status" value="1"/>
</dbReference>
<evidence type="ECO:0000313" key="2">
    <source>
        <dbReference type="EMBL" id="OOS25632.1"/>
    </source>
</evidence>